<keyword evidence="8 10" id="KW-0028">Amino-acid biosynthesis</keyword>
<evidence type="ECO:0000256" key="1">
    <source>
        <dbReference type="ARBA" id="ARBA00000985"/>
    </source>
</evidence>
<dbReference type="FunFam" id="1.10.275.10:FF:000002">
    <property type="entry name" value="Argininosuccinate lyase"/>
    <property type="match status" value="1"/>
</dbReference>
<name>A0A1M4XJJ0_9THEO</name>
<dbReference type="Gene3D" id="1.10.275.10">
    <property type="entry name" value="Fumarase/aspartase (N-terminal domain)"/>
    <property type="match status" value="1"/>
</dbReference>
<sequence>MKLWGGRFKSETDKLMEEFNSSISFDIRLLKHDILGSIAHAKGLYKAGVLTEDELNLIEKGLKEILDETNVGEIPNDEDVHSYVERLLTEKIGDTGRKLHTGRSRNDQVATDERLYLRDEIDKIKEDLTKLIDTLNEMAGTYKEAIMPGYTHLQRAQPVTFGHHLLAYVEMFKRDLSRLEDMVKRVNVMPLGSGALAGTTFDIDRKYVASLLGFDDITLNSMDGVSDRDFVIEFLSFASITMMHLSRFSEELILWSTKEFDFIEMDDRFSTGSSMMPQKKNPDAAELIRGKTGRVYGDLITILTVMKGLPLAYNKDMQEDKEALFDGIDTLKMSLRVFTEMIKTIKVKTEKMEKAAKYGYMNATDFADYLVQKGIPFRIAHEIAGKVVLYAIERNLAIEDLSLEELKKFSDVIEKDVYGAIDLKNTLKKKKTIGSPNIL</sequence>
<comment type="pathway">
    <text evidence="3 10">Amino-acid biosynthesis; L-arginine biosynthesis; L-arginine from L-ornithine and carbamoyl phosphate: step 3/3.</text>
</comment>
<dbReference type="EC" id="4.3.2.1" evidence="5 10"/>
<dbReference type="UniPathway" id="UPA00068">
    <property type="reaction ID" value="UER00114"/>
</dbReference>
<dbReference type="InterPro" id="IPR020557">
    <property type="entry name" value="Fumarate_lyase_CS"/>
</dbReference>
<comment type="similarity">
    <text evidence="10">Belongs to the lyase 1 family. Argininosuccinate lyase subfamily.</text>
</comment>
<dbReference type="PRINTS" id="PR00149">
    <property type="entry name" value="FUMRATELYASE"/>
</dbReference>
<evidence type="ECO:0000256" key="10">
    <source>
        <dbReference type="HAMAP-Rule" id="MF_00006"/>
    </source>
</evidence>
<comment type="similarity">
    <text evidence="4">In the N-terminal section; belongs to the lyase 1 family. Argininosuccinate lyase subfamily.</text>
</comment>
<dbReference type="NCBIfam" id="TIGR00838">
    <property type="entry name" value="argH"/>
    <property type="match status" value="1"/>
</dbReference>
<evidence type="ECO:0000313" key="14">
    <source>
        <dbReference type="Proteomes" id="UP000184127"/>
    </source>
</evidence>
<organism evidence="13 14">
    <name type="scientific">Thermoanaerobacter uzonensis DSM 18761</name>
    <dbReference type="NCBI Taxonomy" id="1123369"/>
    <lineage>
        <taxon>Bacteria</taxon>
        <taxon>Bacillati</taxon>
        <taxon>Bacillota</taxon>
        <taxon>Clostridia</taxon>
        <taxon>Thermoanaerobacterales</taxon>
        <taxon>Thermoanaerobacteraceae</taxon>
        <taxon>Thermoanaerobacter</taxon>
    </lineage>
</organism>
<evidence type="ECO:0000256" key="5">
    <source>
        <dbReference type="ARBA" id="ARBA00012338"/>
    </source>
</evidence>
<dbReference type="HAMAP" id="MF_00006">
    <property type="entry name" value="Arg_succ_lyase"/>
    <property type="match status" value="1"/>
</dbReference>
<dbReference type="GO" id="GO:0005829">
    <property type="term" value="C:cytosol"/>
    <property type="evidence" value="ECO:0007669"/>
    <property type="project" value="TreeGrafter"/>
</dbReference>
<evidence type="ECO:0000256" key="4">
    <source>
        <dbReference type="ARBA" id="ARBA00005552"/>
    </source>
</evidence>
<dbReference type="EMBL" id="FQUR01000011">
    <property type="protein sequence ID" value="SHE93483.1"/>
    <property type="molecule type" value="Genomic_DNA"/>
</dbReference>
<dbReference type="PRINTS" id="PR00145">
    <property type="entry name" value="ARGSUCLYASE"/>
</dbReference>
<comment type="subcellular location">
    <subcellularLocation>
        <location evidence="2 10">Cytoplasm</location>
    </subcellularLocation>
</comment>
<feature type="domain" description="Argininosuccinate lyase C-terminal" evidence="12">
    <location>
        <begin position="360"/>
        <end position="427"/>
    </location>
</feature>
<feature type="domain" description="Fumarate lyase N-terminal" evidence="11">
    <location>
        <begin position="6"/>
        <end position="297"/>
    </location>
</feature>
<evidence type="ECO:0000256" key="7">
    <source>
        <dbReference type="ARBA" id="ARBA00022571"/>
    </source>
</evidence>
<dbReference type="PROSITE" id="PS00163">
    <property type="entry name" value="FUMARATE_LYASES"/>
    <property type="match status" value="1"/>
</dbReference>
<dbReference type="GO" id="GO:0042450">
    <property type="term" value="P:L-arginine biosynthetic process via ornithine"/>
    <property type="evidence" value="ECO:0007669"/>
    <property type="project" value="UniProtKB-UniRule"/>
</dbReference>
<dbReference type="InterPro" id="IPR000362">
    <property type="entry name" value="Fumarate_lyase_fam"/>
</dbReference>
<evidence type="ECO:0000313" key="13">
    <source>
        <dbReference type="EMBL" id="SHE93483.1"/>
    </source>
</evidence>
<dbReference type="Proteomes" id="UP000184127">
    <property type="component" value="Unassembled WGS sequence"/>
</dbReference>
<accession>A0A1M4XJJ0</accession>
<evidence type="ECO:0000259" key="12">
    <source>
        <dbReference type="Pfam" id="PF14698"/>
    </source>
</evidence>
<evidence type="ECO:0000256" key="6">
    <source>
        <dbReference type="ARBA" id="ARBA00022490"/>
    </source>
</evidence>
<dbReference type="Gene3D" id="1.10.40.30">
    <property type="entry name" value="Fumarase/aspartase (C-terminal domain)"/>
    <property type="match status" value="1"/>
</dbReference>
<dbReference type="GO" id="GO:0004056">
    <property type="term" value="F:argininosuccinate lyase activity"/>
    <property type="evidence" value="ECO:0007669"/>
    <property type="project" value="UniProtKB-UniRule"/>
</dbReference>
<dbReference type="SUPFAM" id="SSF48557">
    <property type="entry name" value="L-aspartase-like"/>
    <property type="match status" value="1"/>
</dbReference>
<dbReference type="FunFam" id="1.20.200.10:FF:000006">
    <property type="entry name" value="Argininosuccinate lyase"/>
    <property type="match status" value="1"/>
</dbReference>
<evidence type="ECO:0000256" key="3">
    <source>
        <dbReference type="ARBA" id="ARBA00004941"/>
    </source>
</evidence>
<reference evidence="14" key="1">
    <citation type="submission" date="2016-11" db="EMBL/GenBank/DDBJ databases">
        <authorList>
            <person name="Varghese N."/>
            <person name="Submissions S."/>
        </authorList>
    </citation>
    <scope>NUCLEOTIDE SEQUENCE [LARGE SCALE GENOMIC DNA]</scope>
    <source>
        <strain evidence="14">DSM 18761</strain>
    </source>
</reference>
<evidence type="ECO:0000259" key="11">
    <source>
        <dbReference type="Pfam" id="PF00206"/>
    </source>
</evidence>
<dbReference type="FunFam" id="1.10.40.30:FF:000001">
    <property type="entry name" value="Argininosuccinate lyase"/>
    <property type="match status" value="1"/>
</dbReference>
<keyword evidence="6 10" id="KW-0963">Cytoplasm</keyword>
<keyword evidence="14" id="KW-1185">Reference proteome</keyword>
<dbReference type="Pfam" id="PF14698">
    <property type="entry name" value="ASL_C2"/>
    <property type="match status" value="1"/>
</dbReference>
<evidence type="ECO:0000256" key="8">
    <source>
        <dbReference type="ARBA" id="ARBA00022605"/>
    </source>
</evidence>
<dbReference type="CDD" id="cd01359">
    <property type="entry name" value="Argininosuccinate_lyase"/>
    <property type="match status" value="1"/>
</dbReference>
<protein>
    <recommendedName>
        <fullName evidence="5 10">Argininosuccinate lyase</fullName>
        <shortName evidence="10">ASAL</shortName>
        <ecNumber evidence="5 10">4.3.2.1</ecNumber>
    </recommendedName>
    <alternativeName>
        <fullName evidence="10">Arginosuccinase</fullName>
    </alternativeName>
</protein>
<comment type="catalytic activity">
    <reaction evidence="1 10">
        <text>2-(N(omega)-L-arginino)succinate = fumarate + L-arginine</text>
        <dbReference type="Rhea" id="RHEA:24020"/>
        <dbReference type="ChEBI" id="CHEBI:29806"/>
        <dbReference type="ChEBI" id="CHEBI:32682"/>
        <dbReference type="ChEBI" id="CHEBI:57472"/>
        <dbReference type="EC" id="4.3.2.1"/>
    </reaction>
</comment>
<dbReference type="InterPro" id="IPR029419">
    <property type="entry name" value="Arg_succ_lyase_C"/>
</dbReference>
<dbReference type="InterPro" id="IPR022761">
    <property type="entry name" value="Fumarate_lyase_N"/>
</dbReference>
<proteinExistence type="inferred from homology"/>
<dbReference type="Pfam" id="PF00206">
    <property type="entry name" value="Lyase_1"/>
    <property type="match status" value="1"/>
</dbReference>
<dbReference type="AlphaFoldDB" id="A0A1M4XJJ0"/>
<evidence type="ECO:0000256" key="2">
    <source>
        <dbReference type="ARBA" id="ARBA00004496"/>
    </source>
</evidence>
<dbReference type="PANTHER" id="PTHR43814">
    <property type="entry name" value="ARGININOSUCCINATE LYASE"/>
    <property type="match status" value="1"/>
</dbReference>
<dbReference type="InterPro" id="IPR024083">
    <property type="entry name" value="Fumarase/histidase_N"/>
</dbReference>
<dbReference type="PANTHER" id="PTHR43814:SF1">
    <property type="entry name" value="ARGININOSUCCINATE LYASE"/>
    <property type="match status" value="1"/>
</dbReference>
<dbReference type="InterPro" id="IPR009049">
    <property type="entry name" value="Argininosuccinate_lyase"/>
</dbReference>
<dbReference type="Gene3D" id="1.20.200.10">
    <property type="entry name" value="Fumarase/aspartase (Central domain)"/>
    <property type="match status" value="1"/>
</dbReference>
<keyword evidence="7 10" id="KW-0055">Arginine biosynthesis</keyword>
<keyword evidence="9 10" id="KW-0456">Lyase</keyword>
<gene>
    <name evidence="10" type="primary">argH</name>
    <name evidence="13" type="ORF">SAMN02745195_01484</name>
</gene>
<dbReference type="InterPro" id="IPR008948">
    <property type="entry name" value="L-Aspartase-like"/>
</dbReference>
<dbReference type="RefSeq" id="WP_072968759.1">
    <property type="nucleotide sequence ID" value="NZ_FQUR01000011.1"/>
</dbReference>
<evidence type="ECO:0000256" key="9">
    <source>
        <dbReference type="ARBA" id="ARBA00023239"/>
    </source>
</evidence>